<dbReference type="Gene3D" id="2.60.120.10">
    <property type="entry name" value="Jelly Rolls"/>
    <property type="match status" value="1"/>
</dbReference>
<evidence type="ECO:0000256" key="2">
    <source>
        <dbReference type="ARBA" id="ARBA00023125"/>
    </source>
</evidence>
<evidence type="ECO:0000259" key="4">
    <source>
        <dbReference type="PROSITE" id="PS51063"/>
    </source>
</evidence>
<dbReference type="CDD" id="cd00038">
    <property type="entry name" value="CAP_ED"/>
    <property type="match status" value="1"/>
</dbReference>
<dbReference type="PROSITE" id="PS51063">
    <property type="entry name" value="HTH_CRP_2"/>
    <property type="match status" value="1"/>
</dbReference>
<accession>A0A9D2M413</accession>
<dbReference type="PANTHER" id="PTHR24567">
    <property type="entry name" value="CRP FAMILY TRANSCRIPTIONAL REGULATORY PROTEIN"/>
    <property type="match status" value="1"/>
</dbReference>
<reference evidence="5" key="2">
    <citation type="submission" date="2021-04" db="EMBL/GenBank/DDBJ databases">
        <authorList>
            <person name="Gilroy R."/>
        </authorList>
    </citation>
    <scope>NUCLEOTIDE SEQUENCE</scope>
    <source>
        <strain evidence="5">ChiBcec8-14828</strain>
    </source>
</reference>
<protein>
    <submittedName>
        <fullName evidence="5">Crp/Fnr family transcriptional regulator</fullName>
    </submittedName>
</protein>
<dbReference type="Pfam" id="PF00027">
    <property type="entry name" value="cNMP_binding"/>
    <property type="match status" value="1"/>
</dbReference>
<sequence length="223" mass="24901">MTMNPCPIELFPFWNQLTAQEKRLLCDNVQTTIYRQGQIVASSMTECMGLILLRSGVLRLGLLSEDGRQVTISRVLAGEICVFSASCVLSSITFDVGIDAETDCEAYVIPASITAKLIHSNVYVENFVYKKAAERFSEILSAVERILFNTLEQRLAAYLLEESARQHTDKLKVTHEQLAQNIGSAREAVTRTARQLAQKQCVELKRGSVTILDHEKLKEICCG</sequence>
<keyword evidence="2" id="KW-0238">DNA-binding</keyword>
<keyword evidence="3" id="KW-0804">Transcription</keyword>
<dbReference type="InterPro" id="IPR036390">
    <property type="entry name" value="WH_DNA-bd_sf"/>
</dbReference>
<organism evidence="5 6">
    <name type="scientific">Candidatus Ruthenibacterium avium</name>
    <dbReference type="NCBI Taxonomy" id="2838751"/>
    <lineage>
        <taxon>Bacteria</taxon>
        <taxon>Bacillati</taxon>
        <taxon>Bacillota</taxon>
        <taxon>Clostridia</taxon>
        <taxon>Eubacteriales</taxon>
        <taxon>Oscillospiraceae</taxon>
        <taxon>Ruthenibacterium</taxon>
    </lineage>
</organism>
<evidence type="ECO:0000256" key="1">
    <source>
        <dbReference type="ARBA" id="ARBA00023015"/>
    </source>
</evidence>
<dbReference type="PANTHER" id="PTHR24567:SF26">
    <property type="entry name" value="REGULATORY PROTEIN YEIL"/>
    <property type="match status" value="1"/>
</dbReference>
<evidence type="ECO:0000313" key="5">
    <source>
        <dbReference type="EMBL" id="HJB40259.1"/>
    </source>
</evidence>
<dbReference type="InterPro" id="IPR014710">
    <property type="entry name" value="RmlC-like_jellyroll"/>
</dbReference>
<dbReference type="EMBL" id="DWYA01000062">
    <property type="protein sequence ID" value="HJB40259.1"/>
    <property type="molecule type" value="Genomic_DNA"/>
</dbReference>
<name>A0A9D2M413_9FIRM</name>
<proteinExistence type="predicted"/>
<dbReference type="InterPro" id="IPR012318">
    <property type="entry name" value="HTH_CRP"/>
</dbReference>
<keyword evidence="1" id="KW-0805">Transcription regulation</keyword>
<reference evidence="5" key="1">
    <citation type="journal article" date="2021" name="PeerJ">
        <title>Extensive microbial diversity within the chicken gut microbiome revealed by metagenomics and culture.</title>
        <authorList>
            <person name="Gilroy R."/>
            <person name="Ravi A."/>
            <person name="Getino M."/>
            <person name="Pursley I."/>
            <person name="Horton D.L."/>
            <person name="Alikhan N.F."/>
            <person name="Baker D."/>
            <person name="Gharbi K."/>
            <person name="Hall N."/>
            <person name="Watson M."/>
            <person name="Adriaenssens E.M."/>
            <person name="Foster-Nyarko E."/>
            <person name="Jarju S."/>
            <person name="Secka A."/>
            <person name="Antonio M."/>
            <person name="Oren A."/>
            <person name="Chaudhuri R.R."/>
            <person name="La Ragione R."/>
            <person name="Hildebrand F."/>
            <person name="Pallen M.J."/>
        </authorList>
    </citation>
    <scope>NUCLEOTIDE SEQUENCE</scope>
    <source>
        <strain evidence="5">ChiBcec8-14828</strain>
    </source>
</reference>
<dbReference type="GO" id="GO:0005829">
    <property type="term" value="C:cytosol"/>
    <property type="evidence" value="ECO:0007669"/>
    <property type="project" value="TreeGrafter"/>
</dbReference>
<comment type="caution">
    <text evidence="5">The sequence shown here is derived from an EMBL/GenBank/DDBJ whole genome shotgun (WGS) entry which is preliminary data.</text>
</comment>
<dbReference type="InterPro" id="IPR018490">
    <property type="entry name" value="cNMP-bd_dom_sf"/>
</dbReference>
<dbReference type="Gene3D" id="1.10.10.10">
    <property type="entry name" value="Winged helix-like DNA-binding domain superfamily/Winged helix DNA-binding domain"/>
    <property type="match status" value="1"/>
</dbReference>
<dbReference type="Proteomes" id="UP000824209">
    <property type="component" value="Unassembled WGS sequence"/>
</dbReference>
<dbReference type="InterPro" id="IPR000595">
    <property type="entry name" value="cNMP-bd_dom"/>
</dbReference>
<gene>
    <name evidence="5" type="ORF">H9943_07680</name>
</gene>
<dbReference type="InterPro" id="IPR036388">
    <property type="entry name" value="WH-like_DNA-bd_sf"/>
</dbReference>
<evidence type="ECO:0000313" key="6">
    <source>
        <dbReference type="Proteomes" id="UP000824209"/>
    </source>
</evidence>
<dbReference type="GO" id="GO:0003700">
    <property type="term" value="F:DNA-binding transcription factor activity"/>
    <property type="evidence" value="ECO:0007669"/>
    <property type="project" value="TreeGrafter"/>
</dbReference>
<dbReference type="SUPFAM" id="SSF51206">
    <property type="entry name" value="cAMP-binding domain-like"/>
    <property type="match status" value="1"/>
</dbReference>
<dbReference type="InterPro" id="IPR050397">
    <property type="entry name" value="Env_Response_Regulators"/>
</dbReference>
<dbReference type="GO" id="GO:0003677">
    <property type="term" value="F:DNA binding"/>
    <property type="evidence" value="ECO:0007669"/>
    <property type="project" value="UniProtKB-KW"/>
</dbReference>
<evidence type="ECO:0000256" key="3">
    <source>
        <dbReference type="ARBA" id="ARBA00023163"/>
    </source>
</evidence>
<dbReference type="SMART" id="SM00419">
    <property type="entry name" value="HTH_CRP"/>
    <property type="match status" value="1"/>
</dbReference>
<dbReference type="Pfam" id="PF13545">
    <property type="entry name" value="HTH_Crp_2"/>
    <property type="match status" value="1"/>
</dbReference>
<feature type="domain" description="HTH crp-type" evidence="4">
    <location>
        <begin position="149"/>
        <end position="215"/>
    </location>
</feature>
<dbReference type="AlphaFoldDB" id="A0A9D2M413"/>
<dbReference type="SUPFAM" id="SSF46785">
    <property type="entry name" value="Winged helix' DNA-binding domain"/>
    <property type="match status" value="1"/>
</dbReference>